<comment type="subcellular location">
    <subcellularLocation>
        <location evidence="3">Membrane</location>
        <topology evidence="3">Multi-pass membrane protein</topology>
    </subcellularLocation>
</comment>
<proteinExistence type="inferred from homology"/>
<evidence type="ECO:0000256" key="14">
    <source>
        <dbReference type="RuleBase" id="RU000405"/>
    </source>
</evidence>
<name>A0AAN9G7N8_9CAEN</name>
<evidence type="ECO:0000256" key="11">
    <source>
        <dbReference type="ARBA" id="ARBA00022998"/>
    </source>
</evidence>
<keyword evidence="10 16" id="KW-1133">Transmembrane helix</keyword>
<feature type="domain" description="Guanylate cyclase" evidence="17">
    <location>
        <begin position="332"/>
        <end position="459"/>
    </location>
</feature>
<keyword evidence="11" id="KW-0115">cAMP biosynthesis</keyword>
<keyword evidence="12 16" id="KW-0472">Membrane</keyword>
<comment type="catalytic activity">
    <reaction evidence="1">
        <text>ATP = 3',5'-cyclic AMP + diphosphate</text>
        <dbReference type="Rhea" id="RHEA:15389"/>
        <dbReference type="ChEBI" id="CHEBI:30616"/>
        <dbReference type="ChEBI" id="CHEBI:33019"/>
        <dbReference type="ChEBI" id="CHEBI:58165"/>
        <dbReference type="EC" id="4.6.1.1"/>
    </reaction>
</comment>
<evidence type="ECO:0000256" key="5">
    <source>
        <dbReference type="ARBA" id="ARBA00022692"/>
    </source>
</evidence>
<evidence type="ECO:0000256" key="9">
    <source>
        <dbReference type="ARBA" id="ARBA00022842"/>
    </source>
</evidence>
<evidence type="ECO:0000256" key="4">
    <source>
        <dbReference type="ARBA" id="ARBA00012201"/>
    </source>
</evidence>
<dbReference type="AlphaFoldDB" id="A0AAN9G7N8"/>
<evidence type="ECO:0000259" key="17">
    <source>
        <dbReference type="PROSITE" id="PS50125"/>
    </source>
</evidence>
<feature type="region of interest" description="Disordered" evidence="15">
    <location>
        <begin position="289"/>
        <end position="308"/>
    </location>
</feature>
<dbReference type="GO" id="GO:0046872">
    <property type="term" value="F:metal ion binding"/>
    <property type="evidence" value="ECO:0007669"/>
    <property type="project" value="UniProtKB-KW"/>
</dbReference>
<gene>
    <name evidence="18" type="ORF">V1264_003886</name>
</gene>
<accession>A0AAN9G7N8</accession>
<dbReference type="GO" id="GO:0035556">
    <property type="term" value="P:intracellular signal transduction"/>
    <property type="evidence" value="ECO:0007669"/>
    <property type="project" value="InterPro"/>
</dbReference>
<feature type="transmembrane region" description="Helical" evidence="16">
    <location>
        <begin position="84"/>
        <end position="105"/>
    </location>
</feature>
<sequence length="611" mass="68925">MASNGGSGENSVVRYDGTNAESVHVELQSPAKNRAKGTTVGQGKRGSLVLFDRASGSWWNPKFDSPILEVELRERYFPYTRRRFQYALIYVMLACVCWSIFFGCAQLSSRWLYFLVGALILAVVAFILFIFTHFKVYQKFVLPTSLILSFLLCGLLLSSFTFDESDVSPVGTFAGSLEIVLLFYTFIPMPLFISVPMGALFSITYEGLVAYRYDQMKNIEFVVGKLLLHLCLHLLGIHIFIITQVRQHSNFWKVGQSVMARKELDIEKKVKERMIHSLMPRSVADAVRKARPDKEETDEEMADGRKKRTKSKRAKGEIIFRSFNMSQMDNVSILFADIVGFTKMSSNKTAEHLVGLLNDLFGRFDELCNKANCEKISTLGDCYYCVAGCPEPQPDHAECCVKMGLGMIKAIKQFDEDNKESVDMRVGVHTGTVLCGIVGTRRFKFDVWSNDVTLANIMESTGKPGMVHISEASYELLKDKYDVEQGEDVEDLRTFKKLIEYFDASQSSFTIKHEQESKVIKTFFITGIKADWKGDAEELNNSAKRTTDFSDNDVAQDQKDETAVTIDGASNNHMQRENSVNNVLPTDLLSRRHSTGFLEGNDADKLDDKGL</sequence>
<dbReference type="PROSITE" id="PS50125">
    <property type="entry name" value="GUANYLATE_CYCLASE_2"/>
    <property type="match status" value="1"/>
</dbReference>
<dbReference type="FunFam" id="3.30.70.1230:FF:000014">
    <property type="entry name" value="adenylate cyclase type 9"/>
    <property type="match status" value="1"/>
</dbReference>
<dbReference type="EMBL" id="JBAMIC010000013">
    <property type="protein sequence ID" value="KAK7096830.1"/>
    <property type="molecule type" value="Genomic_DNA"/>
</dbReference>
<evidence type="ECO:0000256" key="15">
    <source>
        <dbReference type="SAM" id="MobiDB-lite"/>
    </source>
</evidence>
<keyword evidence="7" id="KW-0547">Nucleotide-binding</keyword>
<evidence type="ECO:0000256" key="12">
    <source>
        <dbReference type="ARBA" id="ARBA00023136"/>
    </source>
</evidence>
<reference evidence="18 19" key="1">
    <citation type="submission" date="2024-02" db="EMBL/GenBank/DDBJ databases">
        <title>Chromosome-scale genome assembly of the rough periwinkle Littorina saxatilis.</title>
        <authorList>
            <person name="De Jode A."/>
            <person name="Faria R."/>
            <person name="Formenti G."/>
            <person name="Sims Y."/>
            <person name="Smith T.P."/>
            <person name="Tracey A."/>
            <person name="Wood J.M.D."/>
            <person name="Zagrodzka Z.B."/>
            <person name="Johannesson K."/>
            <person name="Butlin R.K."/>
            <person name="Leder E.H."/>
        </authorList>
    </citation>
    <scope>NUCLEOTIDE SEQUENCE [LARGE SCALE GENOMIC DNA]</scope>
    <source>
        <strain evidence="18">Snail1</strain>
        <tissue evidence="18">Muscle</tissue>
    </source>
</reference>
<feature type="transmembrane region" description="Helical" evidence="16">
    <location>
        <begin position="140"/>
        <end position="162"/>
    </location>
</feature>
<dbReference type="InterPro" id="IPR001054">
    <property type="entry name" value="A/G_cyclase"/>
</dbReference>
<keyword evidence="5 16" id="KW-0812">Transmembrane</keyword>
<keyword evidence="13 14" id="KW-0456">Lyase</keyword>
<evidence type="ECO:0000256" key="7">
    <source>
        <dbReference type="ARBA" id="ARBA00022741"/>
    </source>
</evidence>
<feature type="transmembrane region" description="Helical" evidence="16">
    <location>
        <begin position="226"/>
        <end position="245"/>
    </location>
</feature>
<dbReference type="Gene3D" id="3.30.70.1230">
    <property type="entry name" value="Nucleotide cyclase"/>
    <property type="match status" value="1"/>
</dbReference>
<comment type="caution">
    <text evidence="18">The sequence shown here is derived from an EMBL/GenBank/DDBJ whole genome shotgun (WGS) entry which is preliminary data.</text>
</comment>
<dbReference type="PROSITE" id="PS00452">
    <property type="entry name" value="GUANYLATE_CYCLASE_1"/>
    <property type="match status" value="1"/>
</dbReference>
<dbReference type="GO" id="GO:0007189">
    <property type="term" value="P:adenylate cyclase-activating G protein-coupled receptor signaling pathway"/>
    <property type="evidence" value="ECO:0007669"/>
    <property type="project" value="TreeGrafter"/>
</dbReference>
<evidence type="ECO:0000313" key="19">
    <source>
        <dbReference type="Proteomes" id="UP001374579"/>
    </source>
</evidence>
<dbReference type="SMART" id="SM00044">
    <property type="entry name" value="CYCc"/>
    <property type="match status" value="1"/>
</dbReference>
<dbReference type="Proteomes" id="UP001374579">
    <property type="component" value="Unassembled WGS sequence"/>
</dbReference>
<keyword evidence="6" id="KW-0479">Metal-binding</keyword>
<feature type="transmembrane region" description="Helical" evidence="16">
    <location>
        <begin position="182"/>
        <end position="205"/>
    </location>
</feature>
<keyword evidence="8" id="KW-0067">ATP-binding</keyword>
<evidence type="ECO:0000256" key="6">
    <source>
        <dbReference type="ARBA" id="ARBA00022723"/>
    </source>
</evidence>
<dbReference type="GO" id="GO:0004016">
    <property type="term" value="F:adenylate cyclase activity"/>
    <property type="evidence" value="ECO:0007669"/>
    <property type="project" value="UniProtKB-EC"/>
</dbReference>
<evidence type="ECO:0000256" key="8">
    <source>
        <dbReference type="ARBA" id="ARBA00022840"/>
    </source>
</evidence>
<organism evidence="18 19">
    <name type="scientific">Littorina saxatilis</name>
    <dbReference type="NCBI Taxonomy" id="31220"/>
    <lineage>
        <taxon>Eukaryota</taxon>
        <taxon>Metazoa</taxon>
        <taxon>Spiralia</taxon>
        <taxon>Lophotrochozoa</taxon>
        <taxon>Mollusca</taxon>
        <taxon>Gastropoda</taxon>
        <taxon>Caenogastropoda</taxon>
        <taxon>Littorinimorpha</taxon>
        <taxon>Littorinoidea</taxon>
        <taxon>Littorinidae</taxon>
        <taxon>Littorina</taxon>
    </lineage>
</organism>
<dbReference type="InterPro" id="IPR029787">
    <property type="entry name" value="Nucleotide_cyclase"/>
</dbReference>
<keyword evidence="9" id="KW-0460">Magnesium</keyword>
<dbReference type="GO" id="GO:0005524">
    <property type="term" value="F:ATP binding"/>
    <property type="evidence" value="ECO:0007669"/>
    <property type="project" value="UniProtKB-KW"/>
</dbReference>
<dbReference type="SUPFAM" id="SSF55073">
    <property type="entry name" value="Nucleotide cyclase"/>
    <property type="match status" value="1"/>
</dbReference>
<dbReference type="PANTHER" id="PTHR45627:SF8">
    <property type="entry name" value="ADENYLATE CYCLASE TYPE 9"/>
    <property type="match status" value="1"/>
</dbReference>
<comment type="similarity">
    <text evidence="14">Belongs to the adenylyl cyclase class-4/guanylyl cyclase family.</text>
</comment>
<evidence type="ECO:0000256" key="10">
    <source>
        <dbReference type="ARBA" id="ARBA00022989"/>
    </source>
</evidence>
<dbReference type="GO" id="GO:0006171">
    <property type="term" value="P:cAMP biosynthetic process"/>
    <property type="evidence" value="ECO:0007669"/>
    <property type="project" value="UniProtKB-KW"/>
</dbReference>
<comment type="cofactor">
    <cofactor evidence="2">
        <name>Mg(2+)</name>
        <dbReference type="ChEBI" id="CHEBI:18420"/>
    </cofactor>
</comment>
<dbReference type="InterPro" id="IPR018297">
    <property type="entry name" value="A/G_cyclase_CS"/>
</dbReference>
<evidence type="ECO:0000313" key="18">
    <source>
        <dbReference type="EMBL" id="KAK7096830.1"/>
    </source>
</evidence>
<protein>
    <recommendedName>
        <fullName evidence="4">adenylate cyclase</fullName>
        <ecNumber evidence="4">4.6.1.1</ecNumber>
    </recommendedName>
</protein>
<dbReference type="GO" id="GO:0005886">
    <property type="term" value="C:plasma membrane"/>
    <property type="evidence" value="ECO:0007669"/>
    <property type="project" value="TreeGrafter"/>
</dbReference>
<evidence type="ECO:0000256" key="16">
    <source>
        <dbReference type="SAM" id="Phobius"/>
    </source>
</evidence>
<evidence type="ECO:0000256" key="2">
    <source>
        <dbReference type="ARBA" id="ARBA00001946"/>
    </source>
</evidence>
<dbReference type="PANTHER" id="PTHR45627">
    <property type="entry name" value="ADENYLATE CYCLASE TYPE 1"/>
    <property type="match status" value="1"/>
</dbReference>
<feature type="transmembrane region" description="Helical" evidence="16">
    <location>
        <begin position="111"/>
        <end position="131"/>
    </location>
</feature>
<keyword evidence="19" id="KW-1185">Reference proteome</keyword>
<evidence type="ECO:0000256" key="13">
    <source>
        <dbReference type="ARBA" id="ARBA00023239"/>
    </source>
</evidence>
<evidence type="ECO:0000256" key="1">
    <source>
        <dbReference type="ARBA" id="ARBA00001593"/>
    </source>
</evidence>
<dbReference type="CDD" id="cd07302">
    <property type="entry name" value="CHD"/>
    <property type="match status" value="1"/>
</dbReference>
<dbReference type="Pfam" id="PF00211">
    <property type="entry name" value="Guanylate_cyc"/>
    <property type="match status" value="1"/>
</dbReference>
<evidence type="ECO:0000256" key="3">
    <source>
        <dbReference type="ARBA" id="ARBA00004141"/>
    </source>
</evidence>
<dbReference type="EC" id="4.6.1.1" evidence="4"/>